<dbReference type="STRING" id="1027249.SAMN05216179_1300"/>
<evidence type="ECO:0000256" key="1">
    <source>
        <dbReference type="ARBA" id="ARBA00023015"/>
    </source>
</evidence>
<dbReference type="InterPro" id="IPR014710">
    <property type="entry name" value="RmlC-like_jellyroll"/>
</dbReference>
<keyword evidence="3" id="KW-0010">Activator</keyword>
<dbReference type="InterPro" id="IPR036388">
    <property type="entry name" value="WH-like_DNA-bd_sf"/>
</dbReference>
<dbReference type="Proteomes" id="UP000184184">
    <property type="component" value="Unassembled WGS sequence"/>
</dbReference>
<evidence type="ECO:0000313" key="7">
    <source>
        <dbReference type="EMBL" id="SHM92655.1"/>
    </source>
</evidence>
<dbReference type="GO" id="GO:0003700">
    <property type="term" value="F:DNA-binding transcription factor activity"/>
    <property type="evidence" value="ECO:0007669"/>
    <property type="project" value="InterPro"/>
</dbReference>
<keyword evidence="1" id="KW-0805">Transcription regulation</keyword>
<dbReference type="CDD" id="cd00038">
    <property type="entry name" value="CAP_ED"/>
    <property type="match status" value="1"/>
</dbReference>
<gene>
    <name evidence="7" type="ORF">SAMN05216179_1300</name>
</gene>
<dbReference type="GO" id="GO:0005829">
    <property type="term" value="C:cytosol"/>
    <property type="evidence" value="ECO:0007669"/>
    <property type="project" value="TreeGrafter"/>
</dbReference>
<dbReference type="SUPFAM" id="SSF46785">
    <property type="entry name" value="Winged helix' DNA-binding domain"/>
    <property type="match status" value="1"/>
</dbReference>
<dbReference type="PROSITE" id="PS00042">
    <property type="entry name" value="HTH_CRP_1"/>
    <property type="match status" value="1"/>
</dbReference>
<evidence type="ECO:0000259" key="5">
    <source>
        <dbReference type="PROSITE" id="PS50042"/>
    </source>
</evidence>
<dbReference type="Pfam" id="PF13545">
    <property type="entry name" value="HTH_Crp_2"/>
    <property type="match status" value="1"/>
</dbReference>
<proteinExistence type="predicted"/>
<dbReference type="Gene3D" id="1.10.10.10">
    <property type="entry name" value="Winged helix-like DNA-binding domain superfamily/Winged helix DNA-binding domain"/>
    <property type="match status" value="1"/>
</dbReference>
<dbReference type="SMART" id="SM00419">
    <property type="entry name" value="HTH_CRP"/>
    <property type="match status" value="1"/>
</dbReference>
<dbReference type="SUPFAM" id="SSF51206">
    <property type="entry name" value="cAMP-binding domain-like"/>
    <property type="match status" value="1"/>
</dbReference>
<dbReference type="InterPro" id="IPR000595">
    <property type="entry name" value="cNMP-bd_dom"/>
</dbReference>
<dbReference type="RefSeq" id="WP_073200874.1">
    <property type="nucleotide sequence ID" value="NZ_FRCZ01000002.1"/>
</dbReference>
<dbReference type="GO" id="GO:0003677">
    <property type="term" value="F:DNA binding"/>
    <property type="evidence" value="ECO:0007669"/>
    <property type="project" value="UniProtKB-KW"/>
</dbReference>
<dbReference type="PANTHER" id="PTHR24567">
    <property type="entry name" value="CRP FAMILY TRANSCRIPTIONAL REGULATORY PROTEIN"/>
    <property type="match status" value="1"/>
</dbReference>
<accession>A0A1M7MP02</accession>
<sequence length="242" mass="27772">MQPVKQLTRKNRKHYNQISAELRELLESISTTKKVRKDTFLFQEGMDAQEIYILKSGLIRIEKLTSDGKELTLRLCKTNDIIGELTLFSDDAKYLLSAKVLTAGEVLVIDRKNLEEALVENGKLTFEFMRWVSNHMRVFQSKIRDLLLNGKKGALYSTLIRLTNSYGIETNDGILIEMALTNQQLANFCATTRESVNRMLSELRKLDIIEVKKTGHILVKDIQFLRDEIGCENCPIEICNID</sequence>
<evidence type="ECO:0000259" key="6">
    <source>
        <dbReference type="PROSITE" id="PS51063"/>
    </source>
</evidence>
<keyword evidence="8" id="KW-1185">Reference proteome</keyword>
<dbReference type="Gene3D" id="2.60.120.10">
    <property type="entry name" value="Jelly Rolls"/>
    <property type="match status" value="1"/>
</dbReference>
<evidence type="ECO:0000256" key="4">
    <source>
        <dbReference type="ARBA" id="ARBA00023163"/>
    </source>
</evidence>
<evidence type="ECO:0000256" key="3">
    <source>
        <dbReference type="ARBA" id="ARBA00023159"/>
    </source>
</evidence>
<dbReference type="AlphaFoldDB" id="A0A1M7MP02"/>
<evidence type="ECO:0000313" key="8">
    <source>
        <dbReference type="Proteomes" id="UP000184184"/>
    </source>
</evidence>
<reference evidence="7 8" key="1">
    <citation type="submission" date="2016-11" db="EMBL/GenBank/DDBJ databases">
        <authorList>
            <person name="Jaros S."/>
            <person name="Januszkiewicz K."/>
            <person name="Wedrychowicz H."/>
        </authorList>
    </citation>
    <scope>NUCLEOTIDE SEQUENCE [LARGE SCALE GENOMIC DNA]</scope>
    <source>
        <strain evidence="7 8">CGMCC 1.10681</strain>
    </source>
</reference>
<dbReference type="PANTHER" id="PTHR24567:SF74">
    <property type="entry name" value="HTH-TYPE TRANSCRIPTIONAL REGULATOR ARCR"/>
    <property type="match status" value="1"/>
</dbReference>
<dbReference type="SMART" id="SM00100">
    <property type="entry name" value="cNMP"/>
    <property type="match status" value="1"/>
</dbReference>
<dbReference type="InterPro" id="IPR036390">
    <property type="entry name" value="WH_DNA-bd_sf"/>
</dbReference>
<protein>
    <submittedName>
        <fullName evidence="7">Transcriptional regulator</fullName>
    </submittedName>
</protein>
<feature type="domain" description="HTH crp-type" evidence="6">
    <location>
        <begin position="149"/>
        <end position="223"/>
    </location>
</feature>
<keyword evidence="4" id="KW-0804">Transcription</keyword>
<name>A0A1M7MP02_9BACI</name>
<dbReference type="EMBL" id="FRCZ01000002">
    <property type="protein sequence ID" value="SHM92655.1"/>
    <property type="molecule type" value="Genomic_DNA"/>
</dbReference>
<dbReference type="PROSITE" id="PS50042">
    <property type="entry name" value="CNMP_BINDING_3"/>
    <property type="match status" value="1"/>
</dbReference>
<evidence type="ECO:0000256" key="2">
    <source>
        <dbReference type="ARBA" id="ARBA00023125"/>
    </source>
</evidence>
<dbReference type="InterPro" id="IPR018335">
    <property type="entry name" value="Tscrpt_reg_HTH_Crp-type_CS"/>
</dbReference>
<dbReference type="InterPro" id="IPR012318">
    <property type="entry name" value="HTH_CRP"/>
</dbReference>
<dbReference type="OrthoDB" id="9810708at2"/>
<dbReference type="InterPro" id="IPR018490">
    <property type="entry name" value="cNMP-bd_dom_sf"/>
</dbReference>
<organism evidence="7 8">
    <name type="scientific">Gracilibacillus kekensis</name>
    <dbReference type="NCBI Taxonomy" id="1027249"/>
    <lineage>
        <taxon>Bacteria</taxon>
        <taxon>Bacillati</taxon>
        <taxon>Bacillota</taxon>
        <taxon>Bacilli</taxon>
        <taxon>Bacillales</taxon>
        <taxon>Bacillaceae</taxon>
        <taxon>Gracilibacillus</taxon>
    </lineage>
</organism>
<feature type="domain" description="Cyclic nucleotide-binding" evidence="5">
    <location>
        <begin position="21"/>
        <end position="118"/>
    </location>
</feature>
<dbReference type="InterPro" id="IPR050397">
    <property type="entry name" value="Env_Response_Regulators"/>
</dbReference>
<dbReference type="CDD" id="cd00092">
    <property type="entry name" value="HTH_CRP"/>
    <property type="match status" value="1"/>
</dbReference>
<keyword evidence="2" id="KW-0238">DNA-binding</keyword>
<dbReference type="PROSITE" id="PS51063">
    <property type="entry name" value="HTH_CRP_2"/>
    <property type="match status" value="1"/>
</dbReference>
<dbReference type="Pfam" id="PF00027">
    <property type="entry name" value="cNMP_binding"/>
    <property type="match status" value="1"/>
</dbReference>